<evidence type="ECO:0000256" key="2">
    <source>
        <dbReference type="ARBA" id="ARBA00022692"/>
    </source>
</evidence>
<keyword evidence="2 7" id="KW-0812">Transmembrane</keyword>
<evidence type="ECO:0000256" key="7">
    <source>
        <dbReference type="SAM" id="Phobius"/>
    </source>
</evidence>
<dbReference type="Pfam" id="PF20684">
    <property type="entry name" value="Fung_rhodopsin"/>
    <property type="match status" value="1"/>
</dbReference>
<dbReference type="PANTHER" id="PTHR33048">
    <property type="entry name" value="PTH11-LIKE INTEGRAL MEMBRANE PROTEIN (AFU_ORTHOLOGUE AFUA_5G11245)"/>
    <property type="match status" value="1"/>
</dbReference>
<feature type="transmembrane region" description="Helical" evidence="7">
    <location>
        <begin position="217"/>
        <end position="235"/>
    </location>
</feature>
<organism evidence="9 10">
    <name type="scientific">Madurella fahalii</name>
    <dbReference type="NCBI Taxonomy" id="1157608"/>
    <lineage>
        <taxon>Eukaryota</taxon>
        <taxon>Fungi</taxon>
        <taxon>Dikarya</taxon>
        <taxon>Ascomycota</taxon>
        <taxon>Pezizomycotina</taxon>
        <taxon>Sordariomycetes</taxon>
        <taxon>Sordariomycetidae</taxon>
        <taxon>Sordariales</taxon>
        <taxon>Sordariales incertae sedis</taxon>
        <taxon>Madurella</taxon>
    </lineage>
</organism>
<comment type="subcellular location">
    <subcellularLocation>
        <location evidence="1">Membrane</location>
        <topology evidence="1">Multi-pass membrane protein</topology>
    </subcellularLocation>
</comment>
<comment type="caution">
    <text evidence="9">The sequence shown here is derived from an EMBL/GenBank/DDBJ whole genome shotgun (WGS) entry which is preliminary data.</text>
</comment>
<feature type="transmembrane region" description="Helical" evidence="7">
    <location>
        <begin position="53"/>
        <end position="73"/>
    </location>
</feature>
<keyword evidence="4 7" id="KW-0472">Membrane</keyword>
<evidence type="ECO:0000256" key="4">
    <source>
        <dbReference type="ARBA" id="ARBA00023136"/>
    </source>
</evidence>
<dbReference type="InterPro" id="IPR052337">
    <property type="entry name" value="SAT4-like"/>
</dbReference>
<dbReference type="RefSeq" id="XP_070918166.1">
    <property type="nucleotide sequence ID" value="XM_071062065.1"/>
</dbReference>
<feature type="transmembrane region" description="Helical" evidence="7">
    <location>
        <begin position="22"/>
        <end position="41"/>
    </location>
</feature>
<evidence type="ECO:0000313" key="9">
    <source>
        <dbReference type="EMBL" id="GAB1316435.1"/>
    </source>
</evidence>
<keyword evidence="10" id="KW-1185">Reference proteome</keyword>
<reference evidence="9 10" key="1">
    <citation type="submission" date="2024-09" db="EMBL/GenBank/DDBJ databases">
        <title>Itraconazole resistance in Madurella fahalii resulting from another homologue of gene encoding cytochrome P450 14-alpha sterol demethylase (CYP51).</title>
        <authorList>
            <person name="Yoshioka I."/>
            <person name="Fahal A.H."/>
            <person name="Kaneko S."/>
            <person name="Yaguchi T."/>
        </authorList>
    </citation>
    <scope>NUCLEOTIDE SEQUENCE [LARGE SCALE GENOMIC DNA]</scope>
    <source>
        <strain evidence="9 10">IFM 68171</strain>
    </source>
</reference>
<keyword evidence="3 7" id="KW-1133">Transmembrane helix</keyword>
<name>A0ABQ0GFG3_9PEZI</name>
<comment type="similarity">
    <text evidence="5">Belongs to the SAT4 family.</text>
</comment>
<feature type="domain" description="Rhodopsin" evidence="8">
    <location>
        <begin position="37"/>
        <end position="282"/>
    </location>
</feature>
<proteinExistence type="inferred from homology"/>
<feature type="transmembrane region" description="Helical" evidence="7">
    <location>
        <begin position="190"/>
        <end position="210"/>
    </location>
</feature>
<dbReference type="EMBL" id="BAAFSV010000003">
    <property type="protein sequence ID" value="GAB1316435.1"/>
    <property type="molecule type" value="Genomic_DNA"/>
</dbReference>
<evidence type="ECO:0000259" key="8">
    <source>
        <dbReference type="Pfam" id="PF20684"/>
    </source>
</evidence>
<protein>
    <recommendedName>
        <fullName evidence="8">Rhodopsin domain-containing protein</fullName>
    </recommendedName>
</protein>
<feature type="region of interest" description="Disordered" evidence="6">
    <location>
        <begin position="302"/>
        <end position="324"/>
    </location>
</feature>
<feature type="transmembrane region" description="Helical" evidence="7">
    <location>
        <begin position="255"/>
        <end position="281"/>
    </location>
</feature>
<evidence type="ECO:0000256" key="6">
    <source>
        <dbReference type="SAM" id="MobiDB-lite"/>
    </source>
</evidence>
<evidence type="ECO:0000256" key="1">
    <source>
        <dbReference type="ARBA" id="ARBA00004141"/>
    </source>
</evidence>
<dbReference type="PANTHER" id="PTHR33048:SF146">
    <property type="entry name" value="INTEGRAL MEMBRANE PROTEIN"/>
    <property type="match status" value="1"/>
</dbReference>
<feature type="transmembrane region" description="Helical" evidence="7">
    <location>
        <begin position="93"/>
        <end position="119"/>
    </location>
</feature>
<evidence type="ECO:0000313" key="10">
    <source>
        <dbReference type="Proteomes" id="UP001628179"/>
    </source>
</evidence>
<evidence type="ECO:0000256" key="3">
    <source>
        <dbReference type="ARBA" id="ARBA00022989"/>
    </source>
</evidence>
<dbReference type="Proteomes" id="UP001628179">
    <property type="component" value="Unassembled WGS sequence"/>
</dbReference>
<dbReference type="GeneID" id="98177388"/>
<feature type="transmembrane region" description="Helical" evidence="7">
    <location>
        <begin position="131"/>
        <end position="153"/>
    </location>
</feature>
<gene>
    <name evidence="9" type="ORF">MFIFM68171_06645</name>
</gene>
<evidence type="ECO:0000256" key="5">
    <source>
        <dbReference type="ARBA" id="ARBA00038359"/>
    </source>
</evidence>
<dbReference type="InterPro" id="IPR049326">
    <property type="entry name" value="Rhodopsin_dom_fungi"/>
</dbReference>
<accession>A0ABQ0GFG3</accession>
<sequence length="384" mass="42095">MVAIPETPAIGPDTDRRISLEAVVWTLVGLSTVFMALRIWGRTYTRIMGTDDLYMAACWLAFVVQAVIATMIAESGGTRHFAYLTLEQKEHQVKLQVVLQMFSIPCTAFGKMSVAFTILRIINQSCKWHVWSLWALIILTAVTSALDVFLVLFQCGAPAHLWDLVGQATGTVSCLDRSAVYNYNTFTASFQAFADFFLALLPMHIIWGLQMRLGRKLTLVALLGLTTFTGVAASVKTSLASKNLGVAADPTWDLYLLAIWASAEIALIVICGSVTAVVPLWDRFVGRQQRSRRGYGTATYTIPNYSSSKPKPDPKHSSRTIASTTKAGGGTFYYPDTVGALVGHPQVITGGKSEDRDPVDTELVRLTETHVQGPPYSQRAHGFH</sequence>